<dbReference type="PIRSF" id="PIRSF000535">
    <property type="entry name" value="1PFK/6PFK/LacC"/>
    <property type="match status" value="1"/>
</dbReference>
<accession>A0A4Q9E0V2</accession>
<dbReference type="SUPFAM" id="SSF53613">
    <property type="entry name" value="Ribokinase-like"/>
    <property type="match status" value="1"/>
</dbReference>
<evidence type="ECO:0000256" key="4">
    <source>
        <dbReference type="ARBA" id="ARBA00022777"/>
    </source>
</evidence>
<dbReference type="InterPro" id="IPR002139">
    <property type="entry name" value="Ribo/fructo_kinase"/>
</dbReference>
<evidence type="ECO:0000256" key="9">
    <source>
        <dbReference type="RuleBase" id="RU369061"/>
    </source>
</evidence>
<comment type="caution">
    <text evidence="11">The sequence shown here is derived from an EMBL/GenBank/DDBJ whole genome shotgun (WGS) entry which is preliminary data.</text>
</comment>
<evidence type="ECO:0000313" key="11">
    <source>
        <dbReference type="EMBL" id="TBL81878.1"/>
    </source>
</evidence>
<dbReference type="GO" id="GO:0005524">
    <property type="term" value="F:ATP binding"/>
    <property type="evidence" value="ECO:0007669"/>
    <property type="project" value="UniProtKB-UniRule"/>
</dbReference>
<dbReference type="GO" id="GO:0016052">
    <property type="term" value="P:carbohydrate catabolic process"/>
    <property type="evidence" value="ECO:0007669"/>
    <property type="project" value="UniProtKB-ARBA"/>
</dbReference>
<dbReference type="PANTHER" id="PTHR46566:SF5">
    <property type="entry name" value="1-PHOSPHOFRUCTOKINASE"/>
    <property type="match status" value="1"/>
</dbReference>
<dbReference type="InterPro" id="IPR011611">
    <property type="entry name" value="PfkB_dom"/>
</dbReference>
<dbReference type="InterPro" id="IPR017583">
    <property type="entry name" value="Tagatose/fructose_Pkinase"/>
</dbReference>
<dbReference type="EMBL" id="SIRE01000002">
    <property type="protein sequence ID" value="TBL81878.1"/>
    <property type="molecule type" value="Genomic_DNA"/>
</dbReference>
<dbReference type="PROSITE" id="PS00584">
    <property type="entry name" value="PFKB_KINASES_2"/>
    <property type="match status" value="1"/>
</dbReference>
<dbReference type="Proteomes" id="UP000293142">
    <property type="component" value="Unassembled WGS sequence"/>
</dbReference>
<keyword evidence="2 7" id="KW-0808">Transferase</keyword>
<dbReference type="GO" id="GO:0008662">
    <property type="term" value="F:1-phosphofructokinase activity"/>
    <property type="evidence" value="ECO:0007669"/>
    <property type="project" value="UniProtKB-UniRule"/>
</dbReference>
<feature type="domain" description="Carbohydrate kinase PfkB" evidence="10">
    <location>
        <begin position="8"/>
        <end position="288"/>
    </location>
</feature>
<dbReference type="UniPathway" id="UPA00704">
    <property type="reaction ID" value="UER00715"/>
</dbReference>
<proteinExistence type="inferred from homology"/>
<keyword evidence="12" id="KW-1185">Reference proteome</keyword>
<comment type="function">
    <text evidence="9">Catalyzes the ATP-dependent phosphorylation of fructose-l-phosphate to fructose-l,6-bisphosphate.</text>
</comment>
<keyword evidence="5 7" id="KW-0067">ATP-binding</keyword>
<dbReference type="FunFam" id="3.40.1190.20:FF:000001">
    <property type="entry name" value="Phosphofructokinase"/>
    <property type="match status" value="1"/>
</dbReference>
<keyword evidence="3 7" id="KW-0547">Nucleotide-binding</keyword>
<dbReference type="GO" id="GO:2001059">
    <property type="term" value="P:D-tagatose 6-phosphate catabolic process"/>
    <property type="evidence" value="ECO:0007669"/>
    <property type="project" value="UniProtKB-UniPathway"/>
</dbReference>
<dbReference type="OrthoDB" id="9801219at2"/>
<dbReference type="AlphaFoldDB" id="A0A4Q9E0V2"/>
<dbReference type="NCBIfam" id="TIGR03168">
    <property type="entry name" value="1-PFK"/>
    <property type="match status" value="1"/>
</dbReference>
<dbReference type="GO" id="GO:0005829">
    <property type="term" value="C:cytosol"/>
    <property type="evidence" value="ECO:0007669"/>
    <property type="project" value="TreeGrafter"/>
</dbReference>
<dbReference type="GO" id="GO:0009024">
    <property type="term" value="F:tagatose-6-phosphate kinase activity"/>
    <property type="evidence" value="ECO:0007669"/>
    <property type="project" value="UniProtKB-EC"/>
</dbReference>
<evidence type="ECO:0000256" key="2">
    <source>
        <dbReference type="ARBA" id="ARBA00022679"/>
    </source>
</evidence>
<comment type="catalytic activity">
    <reaction evidence="7">
        <text>D-tagatofuranose 6-phosphate + ATP = D-tagatofuranose 1,6-bisphosphate + ADP + H(+)</text>
        <dbReference type="Rhea" id="RHEA:12420"/>
        <dbReference type="ChEBI" id="CHEBI:15378"/>
        <dbReference type="ChEBI" id="CHEBI:30616"/>
        <dbReference type="ChEBI" id="CHEBI:58694"/>
        <dbReference type="ChEBI" id="CHEBI:58695"/>
        <dbReference type="ChEBI" id="CHEBI:456216"/>
        <dbReference type="EC" id="2.7.1.144"/>
    </reaction>
</comment>
<comment type="pathway">
    <text evidence="7">Carbohydrate metabolism; D-tagatose 6-phosphate degradation; D-glyceraldehyde 3-phosphate and glycerone phosphate from D-tagatose 6-phosphate: step 1/2.</text>
</comment>
<dbReference type="EC" id="2.7.1.144" evidence="7"/>
<dbReference type="Gene3D" id="3.40.1190.20">
    <property type="match status" value="1"/>
</dbReference>
<keyword evidence="7" id="KW-0423">Lactose metabolism</keyword>
<dbReference type="CDD" id="cd01164">
    <property type="entry name" value="FruK_PfkB_like"/>
    <property type="match status" value="1"/>
</dbReference>
<gene>
    <name evidence="11" type="primary">pfkB</name>
    <name evidence="11" type="ORF">EYB31_01560</name>
</gene>
<protein>
    <recommendedName>
        <fullName evidence="7">Tagatose-6-phosphate kinase</fullName>
        <ecNumber evidence="7">2.7.1.144</ecNumber>
    </recommendedName>
</protein>
<evidence type="ECO:0000259" key="10">
    <source>
        <dbReference type="Pfam" id="PF00294"/>
    </source>
</evidence>
<evidence type="ECO:0000256" key="1">
    <source>
        <dbReference type="ARBA" id="ARBA00005380"/>
    </source>
</evidence>
<evidence type="ECO:0000256" key="3">
    <source>
        <dbReference type="ARBA" id="ARBA00022741"/>
    </source>
</evidence>
<dbReference type="Pfam" id="PF00294">
    <property type="entry name" value="PfkB"/>
    <property type="match status" value="1"/>
</dbReference>
<dbReference type="GO" id="GO:0005988">
    <property type="term" value="P:lactose metabolic process"/>
    <property type="evidence" value="ECO:0007669"/>
    <property type="project" value="UniProtKB-KW"/>
</dbReference>
<comment type="catalytic activity">
    <reaction evidence="6 9">
        <text>beta-D-fructose 1-phosphate + ATP = beta-D-fructose 1,6-bisphosphate + ADP + H(+)</text>
        <dbReference type="Rhea" id="RHEA:14213"/>
        <dbReference type="ChEBI" id="CHEBI:15378"/>
        <dbReference type="ChEBI" id="CHEBI:30616"/>
        <dbReference type="ChEBI" id="CHEBI:32966"/>
        <dbReference type="ChEBI" id="CHEBI:138881"/>
        <dbReference type="ChEBI" id="CHEBI:456216"/>
        <dbReference type="EC" id="2.7.1.56"/>
    </reaction>
</comment>
<dbReference type="InterPro" id="IPR022463">
    <property type="entry name" value="1-PFruKinase"/>
</dbReference>
<evidence type="ECO:0000256" key="5">
    <source>
        <dbReference type="ARBA" id="ARBA00022840"/>
    </source>
</evidence>
<dbReference type="InterPro" id="IPR002173">
    <property type="entry name" value="Carboh/pur_kinase_PfkB_CS"/>
</dbReference>
<dbReference type="GO" id="GO:0044281">
    <property type="term" value="P:small molecule metabolic process"/>
    <property type="evidence" value="ECO:0007669"/>
    <property type="project" value="UniProtKB-ARBA"/>
</dbReference>
<sequence length="312" mass="32354">MITTVTMNAAIDKTYYVPRFPLGKVTRVSGMIADAGGKGINVARVASLLGAQVTASGFAGGSNGRFIESELAKLGIAHDFVHVEGESRLCLNIMDEEAGTSTELLEPGPTVPQEQYEQLKMTVKQLAGRSRVLCFSGSMPAGVPVESYAELVAIARQAGATVLLDASGEALVRGITAAPFMIKPNEDEAAVLLGGPLDAGGSECRQQLARLAAAGIACVIVSLGADGAVALWDNRLYRIRVPRISAVNTVGSGDAFTAGFAVALAEGRAPEECLRLAAAAGSANALQRRAGWIDVSDVRSLAEQIAVEPMSV</sequence>
<name>A0A4Q9E0V2_9BACL</name>
<dbReference type="PANTHER" id="PTHR46566">
    <property type="entry name" value="1-PHOSPHOFRUCTOKINASE-RELATED"/>
    <property type="match status" value="1"/>
</dbReference>
<organism evidence="11 12">
    <name type="scientific">Paenibacillus thalictri</name>
    <dbReference type="NCBI Taxonomy" id="2527873"/>
    <lineage>
        <taxon>Bacteria</taxon>
        <taxon>Bacillati</taxon>
        <taxon>Bacillota</taxon>
        <taxon>Bacilli</taxon>
        <taxon>Bacillales</taxon>
        <taxon>Paenibacillaceae</taxon>
        <taxon>Paenibacillus</taxon>
    </lineage>
</organism>
<comment type="similarity">
    <text evidence="7">Belongs to the carbohydrate kinase PfkB family. LacC subfamily.</text>
</comment>
<comment type="similarity">
    <text evidence="1">Belongs to the carbohydrate kinase pfkB family.</text>
</comment>
<reference evidence="11 12" key="1">
    <citation type="submission" date="2019-02" db="EMBL/GenBank/DDBJ databases">
        <title>Paenibacillus sp. nov., isolated from surface-sterilized tissue of Thalictrum simplex L.</title>
        <authorList>
            <person name="Tuo L."/>
        </authorList>
    </citation>
    <scope>NUCLEOTIDE SEQUENCE [LARGE SCALE GENOMIC DNA]</scope>
    <source>
        <strain evidence="11 12">N2SHLJ1</strain>
    </source>
</reference>
<evidence type="ECO:0000256" key="6">
    <source>
        <dbReference type="ARBA" id="ARBA00047745"/>
    </source>
</evidence>
<evidence type="ECO:0000256" key="8">
    <source>
        <dbReference type="RuleBase" id="RU003704"/>
    </source>
</evidence>
<dbReference type="NCBIfam" id="TIGR03828">
    <property type="entry name" value="pfkB"/>
    <property type="match status" value="1"/>
</dbReference>
<dbReference type="PRINTS" id="PR00990">
    <property type="entry name" value="RIBOKINASE"/>
</dbReference>
<keyword evidence="4 8" id="KW-0418">Kinase</keyword>
<dbReference type="InterPro" id="IPR029056">
    <property type="entry name" value="Ribokinase-like"/>
</dbReference>
<evidence type="ECO:0000313" key="12">
    <source>
        <dbReference type="Proteomes" id="UP000293142"/>
    </source>
</evidence>
<evidence type="ECO:0000256" key="7">
    <source>
        <dbReference type="PIRNR" id="PIRNR000535"/>
    </source>
</evidence>